<comment type="caution">
    <text evidence="2">The sequence shown here is derived from an EMBL/GenBank/DDBJ whole genome shotgun (WGS) entry which is preliminary data.</text>
</comment>
<protein>
    <submittedName>
        <fullName evidence="2">Uncharacterized protein</fullName>
    </submittedName>
</protein>
<gene>
    <name evidence="2" type="ORF">RHSIM_Rhsim01G0005900</name>
</gene>
<dbReference type="InterPro" id="IPR035513">
    <property type="entry name" value="Invertase/methylesterase_inhib"/>
</dbReference>
<reference evidence="2" key="1">
    <citation type="submission" date="2019-11" db="EMBL/GenBank/DDBJ databases">
        <authorList>
            <person name="Liu Y."/>
            <person name="Hou J."/>
            <person name="Li T.-Q."/>
            <person name="Guan C.-H."/>
            <person name="Wu X."/>
            <person name="Wu H.-Z."/>
            <person name="Ling F."/>
            <person name="Zhang R."/>
            <person name="Shi X.-G."/>
            <person name="Ren J.-P."/>
            <person name="Chen E.-F."/>
            <person name="Sun J.-M."/>
        </authorList>
    </citation>
    <scope>NUCLEOTIDE SEQUENCE</scope>
    <source>
        <strain evidence="2">Adult_tree_wgs_1</strain>
        <tissue evidence="2">Leaves</tissue>
    </source>
</reference>
<feature type="signal peptide" evidence="1">
    <location>
        <begin position="1"/>
        <end position="31"/>
    </location>
</feature>
<dbReference type="OrthoDB" id="764172at2759"/>
<dbReference type="Gene3D" id="1.20.140.40">
    <property type="entry name" value="Invertase/pectin methylesterase inhibitor family protein"/>
    <property type="match status" value="1"/>
</dbReference>
<dbReference type="AlphaFoldDB" id="A0A834HMJ5"/>
<evidence type="ECO:0000313" key="3">
    <source>
        <dbReference type="Proteomes" id="UP000626092"/>
    </source>
</evidence>
<sequence length="116" mass="12665">MVVSRSINITFLPVIFLVAFKIMHNPVLVNGDATLIGRICGKTLFLADCRRCFDSDPQSGRVDVRGLAGIAIKCSYAPAIDVDKLLARYPDQFIEGLYRTRTSCENAVGVLSQIGS</sequence>
<feature type="chain" id="PRO_5032408303" evidence="1">
    <location>
        <begin position="32"/>
        <end position="116"/>
    </location>
</feature>
<proteinExistence type="predicted"/>
<evidence type="ECO:0000313" key="2">
    <source>
        <dbReference type="EMBL" id="KAF7153579.1"/>
    </source>
</evidence>
<organism evidence="2 3">
    <name type="scientific">Rhododendron simsii</name>
    <name type="common">Sims's rhododendron</name>
    <dbReference type="NCBI Taxonomy" id="118357"/>
    <lineage>
        <taxon>Eukaryota</taxon>
        <taxon>Viridiplantae</taxon>
        <taxon>Streptophyta</taxon>
        <taxon>Embryophyta</taxon>
        <taxon>Tracheophyta</taxon>
        <taxon>Spermatophyta</taxon>
        <taxon>Magnoliopsida</taxon>
        <taxon>eudicotyledons</taxon>
        <taxon>Gunneridae</taxon>
        <taxon>Pentapetalae</taxon>
        <taxon>asterids</taxon>
        <taxon>Ericales</taxon>
        <taxon>Ericaceae</taxon>
        <taxon>Ericoideae</taxon>
        <taxon>Rhodoreae</taxon>
        <taxon>Rhododendron</taxon>
    </lineage>
</organism>
<keyword evidence="1" id="KW-0732">Signal</keyword>
<dbReference type="Proteomes" id="UP000626092">
    <property type="component" value="Unassembled WGS sequence"/>
</dbReference>
<name>A0A834HMJ5_RHOSS</name>
<dbReference type="EMBL" id="WJXA01000001">
    <property type="protein sequence ID" value="KAF7153579.1"/>
    <property type="molecule type" value="Genomic_DNA"/>
</dbReference>
<accession>A0A834HMJ5</accession>
<keyword evidence="3" id="KW-1185">Reference proteome</keyword>
<dbReference type="SUPFAM" id="SSF101148">
    <property type="entry name" value="Plant invertase/pectin methylesterase inhibitor"/>
    <property type="match status" value="1"/>
</dbReference>
<evidence type="ECO:0000256" key="1">
    <source>
        <dbReference type="SAM" id="SignalP"/>
    </source>
</evidence>